<dbReference type="PANTHER" id="PTHR11732">
    <property type="entry name" value="ALDO/KETO REDUCTASE"/>
    <property type="match status" value="1"/>
</dbReference>
<comment type="caution">
    <text evidence="2">The sequence shown here is derived from an EMBL/GenBank/DDBJ whole genome shotgun (WGS) entry which is preliminary data.</text>
</comment>
<sequence>MSSSSSQPATAAAATGDGSAAPPVPAPTSSLARDLNLRRDDDDDDDDDDGAPPATIPRLIYGTAWKKDDTAELVYQALRAGFRGVDTAAQPKHYREDLVGQGIRRAIAEGIVSRADLYIQTKFTPESGQDPSDMPYDPSAPPEEQVEASLRSSLANFTFPPSGPDGGQQQQQQQQQPYIDCLVLHSPLRTPQATQAVWSALSAHVPHRVRRLGISNASAADLAALLDVADAAAGLVVPPPAVLQNRFYRDTRWDVPARALCRRRGLVYQSFWTLSGNPRLLKLPCTTGLASRAGVGPEVALYALVLGLGGTSVLDGTRSHMREDLAGVEAVGRWAEEVAPGEWKGFLDAFREYIHEAP</sequence>
<dbReference type="STRING" id="1093900.A0A507B173"/>
<name>A0A507B173_9PEZI</name>
<dbReference type="InterPro" id="IPR020471">
    <property type="entry name" value="AKR"/>
</dbReference>
<evidence type="ECO:0000313" key="3">
    <source>
        <dbReference type="Proteomes" id="UP000319257"/>
    </source>
</evidence>
<proteinExistence type="predicted"/>
<organism evidence="2 3">
    <name type="scientific">Thyridium curvatum</name>
    <dbReference type="NCBI Taxonomy" id="1093900"/>
    <lineage>
        <taxon>Eukaryota</taxon>
        <taxon>Fungi</taxon>
        <taxon>Dikarya</taxon>
        <taxon>Ascomycota</taxon>
        <taxon>Pezizomycotina</taxon>
        <taxon>Sordariomycetes</taxon>
        <taxon>Sordariomycetidae</taxon>
        <taxon>Thyridiales</taxon>
        <taxon>Thyridiaceae</taxon>
        <taxon>Thyridium</taxon>
    </lineage>
</organism>
<dbReference type="OrthoDB" id="5357513at2759"/>
<gene>
    <name evidence="2" type="ORF">E0L32_008056</name>
</gene>
<dbReference type="Proteomes" id="UP000319257">
    <property type="component" value="Unassembled WGS sequence"/>
</dbReference>
<dbReference type="SUPFAM" id="SSF51430">
    <property type="entry name" value="NAD(P)-linked oxidoreductase"/>
    <property type="match status" value="1"/>
</dbReference>
<dbReference type="InParanoid" id="A0A507B173"/>
<dbReference type="RefSeq" id="XP_030992730.1">
    <property type="nucleotide sequence ID" value="XM_031142868.1"/>
</dbReference>
<feature type="compositionally biased region" description="Low complexity" evidence="1">
    <location>
        <begin position="1"/>
        <end position="32"/>
    </location>
</feature>
<dbReference type="EMBL" id="SKBQ01000051">
    <property type="protein sequence ID" value="TPX11019.1"/>
    <property type="molecule type" value="Genomic_DNA"/>
</dbReference>
<dbReference type="Gene3D" id="3.20.20.100">
    <property type="entry name" value="NADP-dependent oxidoreductase domain"/>
    <property type="match status" value="1"/>
</dbReference>
<dbReference type="GO" id="GO:0016491">
    <property type="term" value="F:oxidoreductase activity"/>
    <property type="evidence" value="ECO:0007669"/>
    <property type="project" value="InterPro"/>
</dbReference>
<dbReference type="AlphaFoldDB" id="A0A507B173"/>
<feature type="region of interest" description="Disordered" evidence="1">
    <location>
        <begin position="123"/>
        <end position="144"/>
    </location>
</feature>
<dbReference type="GeneID" id="41975503"/>
<evidence type="ECO:0000256" key="1">
    <source>
        <dbReference type="SAM" id="MobiDB-lite"/>
    </source>
</evidence>
<dbReference type="InterPro" id="IPR036812">
    <property type="entry name" value="NAD(P)_OxRdtase_dom_sf"/>
</dbReference>
<accession>A0A507B173</accession>
<reference evidence="2 3" key="1">
    <citation type="submission" date="2019-06" db="EMBL/GenBank/DDBJ databases">
        <title>Draft genome sequence of the filamentous fungus Phialemoniopsis curvata isolated from diesel fuel.</title>
        <authorList>
            <person name="Varaljay V.A."/>
            <person name="Lyon W.J."/>
            <person name="Crouch A.L."/>
            <person name="Drake C.E."/>
            <person name="Hollomon J.M."/>
            <person name="Nadeau L.J."/>
            <person name="Nunn H.S."/>
            <person name="Stevenson B.S."/>
            <person name="Bojanowski C.L."/>
            <person name="Crookes-Goodson W.J."/>
        </authorList>
    </citation>
    <scope>NUCLEOTIDE SEQUENCE [LARGE SCALE GENOMIC DNA]</scope>
    <source>
        <strain evidence="2 3">D216</strain>
    </source>
</reference>
<evidence type="ECO:0000313" key="2">
    <source>
        <dbReference type="EMBL" id="TPX11019.1"/>
    </source>
</evidence>
<feature type="region of interest" description="Disordered" evidence="1">
    <location>
        <begin position="156"/>
        <end position="176"/>
    </location>
</feature>
<protein>
    <submittedName>
        <fullName evidence="2">Uncharacterized protein</fullName>
    </submittedName>
</protein>
<keyword evidence="3" id="KW-1185">Reference proteome</keyword>
<feature type="region of interest" description="Disordered" evidence="1">
    <location>
        <begin position="1"/>
        <end position="56"/>
    </location>
</feature>
<feature type="compositionally biased region" description="Acidic residues" evidence="1">
    <location>
        <begin position="41"/>
        <end position="50"/>
    </location>
</feature>